<sequence>MFQRLLPKTIKKYFQMNRRQRRYETHLTIWVQPLIYILITGALVSVPLVIDLVWDMPDHVNQMLAASSVSTRTLLGVLVSGTLLISAYTLNSILVVLTTFSSEFTPRMLLNFVADRKTQHILGIFNGSFVFTLISFLFVTTSSRDTFTAVPISCVIVTLFTAIVFIGFINHTVTWLQVHNIVERMKNNSIGIMESTILEELEPHRTDDDSSLLPKENHQSFHSDTAGYIELIDFYQLIEQARKDDIMLELEAKPGDFVLEGSILFSYWGPGCDNVDRESYNTFITIGHKRSEMQDMEYSMGKLSDMAIKAIGNNDPHTLKSTFHKMAELLIYMDKTVSSAPYLQDKENQIRVVYKLIDFRSYLHEGFGQVRYYLNGNYVLFNELFYTMAVVIKVVNPKRFEDIWDFIQETLEFANKDHFYQQDRKMMLDSIHEIAIYTKKMDAYLKIKTKFL</sequence>
<keyword evidence="1" id="KW-0812">Transmembrane</keyword>
<keyword evidence="1" id="KW-1133">Transmembrane helix</keyword>
<gene>
    <name evidence="2" type="ORF">NCTC10815_02841</name>
</gene>
<name>A0A378MJ73_LISGR</name>
<dbReference type="EMBL" id="UGPG01000001">
    <property type="protein sequence ID" value="STY45462.1"/>
    <property type="molecule type" value="Genomic_DNA"/>
</dbReference>
<dbReference type="Proteomes" id="UP000254879">
    <property type="component" value="Unassembled WGS sequence"/>
</dbReference>
<proteinExistence type="predicted"/>
<dbReference type="RefSeq" id="WP_115346324.1">
    <property type="nucleotide sequence ID" value="NZ_UGPG01000001.1"/>
</dbReference>
<dbReference type="AlphaFoldDB" id="A0A378MJ73"/>
<evidence type="ECO:0000256" key="1">
    <source>
        <dbReference type="SAM" id="Phobius"/>
    </source>
</evidence>
<protein>
    <submittedName>
        <fullName evidence="2">Predicted membrane protein (DUF2254)</fullName>
    </submittedName>
</protein>
<organism evidence="2 3">
    <name type="scientific">Listeria grayi</name>
    <name type="common">Listeria murrayi</name>
    <dbReference type="NCBI Taxonomy" id="1641"/>
    <lineage>
        <taxon>Bacteria</taxon>
        <taxon>Bacillati</taxon>
        <taxon>Bacillota</taxon>
        <taxon>Bacilli</taxon>
        <taxon>Bacillales</taxon>
        <taxon>Listeriaceae</taxon>
        <taxon>Listeria</taxon>
    </lineage>
</organism>
<evidence type="ECO:0000313" key="2">
    <source>
        <dbReference type="EMBL" id="STY45462.1"/>
    </source>
</evidence>
<feature type="transmembrane region" description="Helical" evidence="1">
    <location>
        <begin position="147"/>
        <end position="169"/>
    </location>
</feature>
<accession>A0A378MJ73</accession>
<dbReference type="Pfam" id="PF10011">
    <property type="entry name" value="DUF2254"/>
    <property type="match status" value="1"/>
</dbReference>
<reference evidence="2 3" key="1">
    <citation type="submission" date="2018-06" db="EMBL/GenBank/DDBJ databases">
        <authorList>
            <consortium name="Pathogen Informatics"/>
            <person name="Doyle S."/>
        </authorList>
    </citation>
    <scope>NUCLEOTIDE SEQUENCE [LARGE SCALE GENOMIC DNA]</scope>
    <source>
        <strain evidence="3">NCTC 10815</strain>
    </source>
</reference>
<feature type="transmembrane region" description="Helical" evidence="1">
    <location>
        <begin position="74"/>
        <end position="100"/>
    </location>
</feature>
<keyword evidence="1" id="KW-0472">Membrane</keyword>
<feature type="transmembrane region" description="Helical" evidence="1">
    <location>
        <begin position="121"/>
        <end position="141"/>
    </location>
</feature>
<dbReference type="InterPro" id="IPR018723">
    <property type="entry name" value="DUF2254_membrane"/>
</dbReference>
<feature type="transmembrane region" description="Helical" evidence="1">
    <location>
        <begin position="27"/>
        <end position="54"/>
    </location>
</feature>
<evidence type="ECO:0000313" key="3">
    <source>
        <dbReference type="Proteomes" id="UP000254879"/>
    </source>
</evidence>